<dbReference type="EMBL" id="QLMK01000017">
    <property type="protein sequence ID" value="RAK25937.1"/>
    <property type="molecule type" value="Genomic_DNA"/>
</dbReference>
<dbReference type="SUPFAM" id="SSF50969">
    <property type="entry name" value="YVTN repeat-like/Quinoprotein amine dehydrogenase"/>
    <property type="match status" value="1"/>
</dbReference>
<organism evidence="6 7">
    <name type="scientific">Falsochrobactrum ovis</name>
    <dbReference type="NCBI Taxonomy" id="1293442"/>
    <lineage>
        <taxon>Bacteria</taxon>
        <taxon>Pseudomonadati</taxon>
        <taxon>Pseudomonadota</taxon>
        <taxon>Alphaproteobacteria</taxon>
        <taxon>Hyphomicrobiales</taxon>
        <taxon>Brucellaceae</taxon>
        <taxon>Falsochrobactrum</taxon>
    </lineage>
</organism>
<dbReference type="AlphaFoldDB" id="A0A364JSS4"/>
<dbReference type="Proteomes" id="UP000249453">
    <property type="component" value="Unassembled WGS sequence"/>
</dbReference>
<feature type="signal peptide" evidence="4">
    <location>
        <begin position="1"/>
        <end position="24"/>
    </location>
</feature>
<dbReference type="SUPFAM" id="SSF50814">
    <property type="entry name" value="Lipocalins"/>
    <property type="match status" value="1"/>
</dbReference>
<evidence type="ECO:0000256" key="4">
    <source>
        <dbReference type="SAM" id="SignalP"/>
    </source>
</evidence>
<evidence type="ECO:0000313" key="7">
    <source>
        <dbReference type="Proteomes" id="UP000249453"/>
    </source>
</evidence>
<dbReference type="InterPro" id="IPR012674">
    <property type="entry name" value="Calycin"/>
</dbReference>
<accession>A0A364JSS4</accession>
<feature type="region of interest" description="Disordered" evidence="3">
    <location>
        <begin position="401"/>
        <end position="426"/>
    </location>
</feature>
<protein>
    <submittedName>
        <fullName evidence="6">Zinc transport system substrate-binding protein</fullName>
    </submittedName>
</protein>
<dbReference type="InterPro" id="IPR015304">
    <property type="entry name" value="ZinT_dom"/>
</dbReference>
<keyword evidence="1 4" id="KW-0732">Signal</keyword>
<dbReference type="GO" id="GO:0008270">
    <property type="term" value="F:zinc ion binding"/>
    <property type="evidence" value="ECO:0007669"/>
    <property type="project" value="InterPro"/>
</dbReference>
<feature type="domain" description="ZinT" evidence="5">
    <location>
        <begin position="429"/>
        <end position="605"/>
    </location>
</feature>
<dbReference type="Pfam" id="PF09223">
    <property type="entry name" value="ZinT"/>
    <property type="match status" value="1"/>
</dbReference>
<dbReference type="Gene3D" id="2.40.128.20">
    <property type="match status" value="1"/>
</dbReference>
<feature type="compositionally biased region" description="Basic and acidic residues" evidence="3">
    <location>
        <begin position="402"/>
        <end position="426"/>
    </location>
</feature>
<comment type="caution">
    <text evidence="6">The sequence shown here is derived from an EMBL/GenBank/DDBJ whole genome shotgun (WGS) entry which is preliminary data.</text>
</comment>
<dbReference type="Gene3D" id="2.130.10.10">
    <property type="entry name" value="YVTN repeat-like/Quinoprotein amine dehydrogenase"/>
    <property type="match status" value="1"/>
</dbReference>
<gene>
    <name evidence="6" type="ORF">C7374_11712</name>
</gene>
<proteinExistence type="predicted"/>
<sequence>MRRLTLGVSALALAATLGGTAAFADEGDVTAWRLFVSDHADPVVKVIDALNGDLIHTFKIEGPATLHRSSSGETVFAVQGAAGKVNAIKSGIAFHDHGDHGDIDVDDAELLHVHIDGDKPAHFVELQGNIAQWFDGEDKVRVFAEKAVLDEKLEVRTVGVGAPHHGVAVPYQNHVVVSIPNSEDASKRPIGARVVDFSGNTVGEDVACPGLHGSAGSGSLYALACDTGLLLIRQEDGAPVIEHLPYASSLPEGSSSTLIGGKGLQYFIGNYGADRIVVIDPSEGENGFQLVQLPTRRVHFTVDPIRAKFAYVFTEDGQLHKVDVLERRIVASLKVTDPYSMDGHWSDPRPRIAVAGDNVIVTDPLNSKLHLVNAETFQESGEIAVEGKPFNIVAVGGTGKVHGGDETHNHSHDGEKAHDHAHAHDHGDDQIYQGYFEDSQVKDRALLDWEGDWQSVYGYLQDGTLDPVMAHKAESGTQTVEEYKAYYEIGYKTDVERITIEGDTVTFFKDGRPLKARYASDGRETLTYEKGNRGVRFIFKKVEGDADAPDYIQFSDHKIAPAKADHFHLYFGDDRAALLKEVTNWPTYYPSALSAKEIVEEMIAH</sequence>
<keyword evidence="2" id="KW-0862">Zinc</keyword>
<evidence type="ECO:0000259" key="5">
    <source>
        <dbReference type="Pfam" id="PF09223"/>
    </source>
</evidence>
<evidence type="ECO:0000256" key="3">
    <source>
        <dbReference type="SAM" id="MobiDB-lite"/>
    </source>
</evidence>
<evidence type="ECO:0000256" key="1">
    <source>
        <dbReference type="ARBA" id="ARBA00022729"/>
    </source>
</evidence>
<reference evidence="6 7" key="1">
    <citation type="submission" date="2018-06" db="EMBL/GenBank/DDBJ databases">
        <title>Genomic Encyclopedia of Type Strains, Phase IV (KMG-IV): sequencing the most valuable type-strain genomes for metagenomic binning, comparative biology and taxonomic classification.</title>
        <authorList>
            <person name="Goeker M."/>
        </authorList>
    </citation>
    <scope>NUCLEOTIDE SEQUENCE [LARGE SCALE GENOMIC DNA]</scope>
    <source>
        <strain evidence="6 7">DSM 26720</strain>
    </source>
</reference>
<feature type="chain" id="PRO_5017015922" evidence="4">
    <location>
        <begin position="25"/>
        <end position="605"/>
    </location>
</feature>
<dbReference type="NCBIfam" id="NF038015">
    <property type="entry name" value="AztD"/>
    <property type="match status" value="1"/>
</dbReference>
<evidence type="ECO:0000313" key="6">
    <source>
        <dbReference type="EMBL" id="RAK25937.1"/>
    </source>
</evidence>
<evidence type="ECO:0000256" key="2">
    <source>
        <dbReference type="ARBA" id="ARBA00022833"/>
    </source>
</evidence>
<dbReference type="InterPro" id="IPR015943">
    <property type="entry name" value="WD40/YVTN_repeat-like_dom_sf"/>
</dbReference>
<dbReference type="InterPro" id="IPR011044">
    <property type="entry name" value="Quino_amine_DH_bsu"/>
</dbReference>
<name>A0A364JSS4_9HYPH</name>
<keyword evidence="7" id="KW-1185">Reference proteome</keyword>
<dbReference type="InterPro" id="IPR047697">
    <property type="entry name" value="AztD-like"/>
</dbReference>